<keyword evidence="1" id="KW-0732">Signal</keyword>
<evidence type="ECO:0000313" key="2">
    <source>
        <dbReference type="EMBL" id="GAX17373.1"/>
    </source>
</evidence>
<dbReference type="InterPro" id="IPR001353">
    <property type="entry name" value="Proteasome_sua/b"/>
</dbReference>
<dbReference type="InterPro" id="IPR029055">
    <property type="entry name" value="Ntn_hydrolases_N"/>
</dbReference>
<dbReference type="GO" id="GO:0051603">
    <property type="term" value="P:proteolysis involved in protein catabolic process"/>
    <property type="evidence" value="ECO:0007669"/>
    <property type="project" value="InterPro"/>
</dbReference>
<dbReference type="EMBL" id="BDSP01000117">
    <property type="protein sequence ID" value="GAX17373.1"/>
    <property type="molecule type" value="Genomic_DNA"/>
</dbReference>
<evidence type="ECO:0008006" key="4">
    <source>
        <dbReference type="Google" id="ProtNLM"/>
    </source>
</evidence>
<name>A0A1Z5JTM0_FISSO</name>
<accession>A0A1Z5JTM0</accession>
<evidence type="ECO:0000256" key="1">
    <source>
        <dbReference type="SAM" id="SignalP"/>
    </source>
</evidence>
<reference evidence="2 3" key="1">
    <citation type="journal article" date="2015" name="Plant Cell">
        <title>Oil accumulation by the oleaginous diatom Fistulifera solaris as revealed by the genome and transcriptome.</title>
        <authorList>
            <person name="Tanaka T."/>
            <person name="Maeda Y."/>
            <person name="Veluchamy A."/>
            <person name="Tanaka M."/>
            <person name="Abida H."/>
            <person name="Marechal E."/>
            <person name="Bowler C."/>
            <person name="Muto M."/>
            <person name="Sunaga Y."/>
            <person name="Tanaka M."/>
            <person name="Yoshino T."/>
            <person name="Taniguchi T."/>
            <person name="Fukuda Y."/>
            <person name="Nemoto M."/>
            <person name="Matsumoto M."/>
            <person name="Wong P.S."/>
            <person name="Aburatani S."/>
            <person name="Fujibuchi W."/>
        </authorList>
    </citation>
    <scope>NUCLEOTIDE SEQUENCE [LARGE SCALE GENOMIC DNA]</scope>
    <source>
        <strain evidence="2 3">JPCC DA0580</strain>
    </source>
</reference>
<dbReference type="Pfam" id="PF00227">
    <property type="entry name" value="Proteasome"/>
    <property type="match status" value="1"/>
</dbReference>
<feature type="signal peptide" evidence="1">
    <location>
        <begin position="1"/>
        <end position="23"/>
    </location>
</feature>
<dbReference type="Gene3D" id="3.60.20.10">
    <property type="entry name" value="Glutamine Phosphoribosylpyrophosphate, subunit 1, domain 1"/>
    <property type="match status" value="1"/>
</dbReference>
<evidence type="ECO:0000313" key="3">
    <source>
        <dbReference type="Proteomes" id="UP000198406"/>
    </source>
</evidence>
<sequence>MKPSSSLTRILLLLLLNVEKSAGNSLFMGLVGRDFVLLAADTFVTQSWQIQTVQDPIRVHRNMAFVSSSQRLLNIVETHAIAEEYNQLDSVGSDVTIVEATTGLIQQQRPPSLQVEGMAQFLRQCLMRQDIETGCLVAGMTERNQHDESTNDDDSFSCHVVQSQLSQVLTTADRLLPPLLDASLATSNQPVAVDNTNEPLYQPCLYWLDAHGSLLNVRYAAIGYASSWMWAWIDQKYRPDMTLTEAISLLTEGWRTLQASRSFLQSKLCLKYMDAEGEWHVVDEKSVEGTFTTQ</sequence>
<organism evidence="2 3">
    <name type="scientific">Fistulifera solaris</name>
    <name type="common">Oleaginous diatom</name>
    <dbReference type="NCBI Taxonomy" id="1519565"/>
    <lineage>
        <taxon>Eukaryota</taxon>
        <taxon>Sar</taxon>
        <taxon>Stramenopiles</taxon>
        <taxon>Ochrophyta</taxon>
        <taxon>Bacillariophyta</taxon>
        <taxon>Bacillariophyceae</taxon>
        <taxon>Bacillariophycidae</taxon>
        <taxon>Naviculales</taxon>
        <taxon>Naviculaceae</taxon>
        <taxon>Fistulifera</taxon>
    </lineage>
</organism>
<dbReference type="GO" id="GO:0005839">
    <property type="term" value="C:proteasome core complex"/>
    <property type="evidence" value="ECO:0007669"/>
    <property type="project" value="InterPro"/>
</dbReference>
<dbReference type="SUPFAM" id="SSF56235">
    <property type="entry name" value="N-terminal nucleophile aminohydrolases (Ntn hydrolases)"/>
    <property type="match status" value="1"/>
</dbReference>
<protein>
    <recommendedName>
        <fullName evidence="4">Proteasome subunit beta</fullName>
    </recommendedName>
</protein>
<gene>
    <name evidence="2" type="ORF">FisN_5Hh010</name>
</gene>
<dbReference type="OrthoDB" id="268428at2759"/>
<proteinExistence type="predicted"/>
<comment type="caution">
    <text evidence="2">The sequence shown here is derived from an EMBL/GenBank/DDBJ whole genome shotgun (WGS) entry which is preliminary data.</text>
</comment>
<dbReference type="InParanoid" id="A0A1Z5JTM0"/>
<dbReference type="Proteomes" id="UP000198406">
    <property type="component" value="Unassembled WGS sequence"/>
</dbReference>
<dbReference type="AlphaFoldDB" id="A0A1Z5JTM0"/>
<keyword evidence="3" id="KW-1185">Reference proteome</keyword>
<feature type="chain" id="PRO_5013029392" description="Proteasome subunit beta" evidence="1">
    <location>
        <begin position="24"/>
        <end position="294"/>
    </location>
</feature>